<comment type="subcellular location">
    <subcellularLocation>
        <location evidence="1">Membrane</location>
        <topology evidence="1">Single-pass membrane protein</topology>
    </subcellularLocation>
</comment>
<evidence type="ECO:0000259" key="9">
    <source>
        <dbReference type="SMART" id="SM00337"/>
    </source>
</evidence>
<comment type="caution">
    <text evidence="10">The sequence shown here is derived from an EMBL/GenBank/DDBJ whole genome shotgun (WGS) entry which is preliminary data.</text>
</comment>
<keyword evidence="4" id="KW-0053">Apoptosis</keyword>
<dbReference type="SMART" id="SM00337">
    <property type="entry name" value="BCL"/>
    <property type="match status" value="1"/>
</dbReference>
<sequence length="397" mass="43550">MDHRRMLLARSSRRRSTMSLTDVEEGVVLSSRRQSSQMTNVTPSPPRINVISPSGGSPSPTTPSPSRRRDRNDSASSTTTILASARSTGKDSGETTPLRSTQRVVEDHLRRESLYDTPTTSGNDNGGGGGGGGNRRGSFLNIDSARRRLSNVGDAVSRKISGTIGWKTSNVDTVVQEGVLLCKHYVRKRLKRSGLLTRKIGLRRTTSAKLVVESSDTETAGAASTGNGQTPIYLTVPELAALGAELEKMYPELYERVGRQIGCVQFTSKQRVGDALGDVVRELMQRPGGCNWSKIVAIYAVAGGLACDCVRQGNPDFLDAIYEAMENLIEEYLAPWILIRGGWNRAPLGSRKVHLRDNDWFDDSLRHARDIRSGLDRETVFSVISLLLLFFFLLLLL</sequence>
<dbReference type="InterPro" id="IPR002475">
    <property type="entry name" value="Bcl2-like"/>
</dbReference>
<dbReference type="CDD" id="cd06845">
    <property type="entry name" value="Bcl-2_like"/>
    <property type="match status" value="1"/>
</dbReference>
<feature type="domain" description="Bcl-2 Bcl-2 homology region 1-3" evidence="9">
    <location>
        <begin position="239"/>
        <end position="343"/>
    </location>
</feature>
<dbReference type="Proteomes" id="UP001627154">
    <property type="component" value="Unassembled WGS sequence"/>
</dbReference>
<feature type="transmembrane region" description="Helical" evidence="8">
    <location>
        <begin position="379"/>
        <end position="396"/>
    </location>
</feature>
<evidence type="ECO:0000256" key="6">
    <source>
        <dbReference type="ARBA" id="ARBA00023136"/>
    </source>
</evidence>
<feature type="compositionally biased region" description="Polar residues" evidence="7">
    <location>
        <begin position="94"/>
        <end position="103"/>
    </location>
</feature>
<feature type="compositionally biased region" description="Low complexity" evidence="7">
    <location>
        <begin position="74"/>
        <end position="87"/>
    </location>
</feature>
<evidence type="ECO:0000256" key="2">
    <source>
        <dbReference type="ARBA" id="ARBA00009458"/>
    </source>
</evidence>
<evidence type="ECO:0000313" key="10">
    <source>
        <dbReference type="EMBL" id="KAL3406961.1"/>
    </source>
</evidence>
<gene>
    <name evidence="10" type="ORF">TKK_001064</name>
</gene>
<dbReference type="InterPro" id="IPR036834">
    <property type="entry name" value="Bcl-2-like_sf"/>
</dbReference>
<feature type="compositionally biased region" description="Polar residues" evidence="7">
    <location>
        <begin position="31"/>
        <end position="42"/>
    </location>
</feature>
<dbReference type="Gene3D" id="1.10.437.10">
    <property type="entry name" value="Blc2-like"/>
    <property type="match status" value="1"/>
</dbReference>
<dbReference type="InterPro" id="IPR026298">
    <property type="entry name" value="Bcl-2_fam"/>
</dbReference>
<dbReference type="PANTHER" id="PTHR11256:SF48">
    <property type="entry name" value="BCL-2-RELATED OVARIAN KILLER PROTEIN"/>
    <property type="match status" value="1"/>
</dbReference>
<keyword evidence="11" id="KW-1185">Reference proteome</keyword>
<dbReference type="PROSITE" id="PS50062">
    <property type="entry name" value="BCL2_FAMILY"/>
    <property type="match status" value="1"/>
</dbReference>
<evidence type="ECO:0000256" key="7">
    <source>
        <dbReference type="SAM" id="MobiDB-lite"/>
    </source>
</evidence>
<keyword evidence="3 8" id="KW-0812">Transmembrane</keyword>
<name>A0ABD2XQD1_9HYME</name>
<accession>A0ABD2XQD1</accession>
<evidence type="ECO:0000256" key="5">
    <source>
        <dbReference type="ARBA" id="ARBA00022989"/>
    </source>
</evidence>
<feature type="compositionally biased region" description="Gly residues" evidence="7">
    <location>
        <begin position="124"/>
        <end position="135"/>
    </location>
</feature>
<feature type="region of interest" description="Disordered" evidence="7">
    <location>
        <begin position="1"/>
        <end position="139"/>
    </location>
</feature>
<protein>
    <recommendedName>
        <fullName evidence="9">Bcl-2 Bcl-2 homology region 1-3 domain-containing protein</fullName>
    </recommendedName>
</protein>
<dbReference type="EMBL" id="JBJJXI010000018">
    <property type="protein sequence ID" value="KAL3406961.1"/>
    <property type="molecule type" value="Genomic_DNA"/>
</dbReference>
<dbReference type="PANTHER" id="PTHR11256">
    <property type="entry name" value="BCL-2 RELATED"/>
    <property type="match status" value="1"/>
</dbReference>
<evidence type="ECO:0000256" key="8">
    <source>
        <dbReference type="SAM" id="Phobius"/>
    </source>
</evidence>
<evidence type="ECO:0000256" key="3">
    <source>
        <dbReference type="ARBA" id="ARBA00022692"/>
    </source>
</evidence>
<proteinExistence type="inferred from homology"/>
<feature type="compositionally biased region" description="Basic and acidic residues" evidence="7">
    <location>
        <begin position="104"/>
        <end position="114"/>
    </location>
</feature>
<dbReference type="InterPro" id="IPR046371">
    <property type="entry name" value="Bcl-2_BH1-3"/>
</dbReference>
<comment type="similarity">
    <text evidence="2">Belongs to the Bcl-2 family.</text>
</comment>
<evidence type="ECO:0000256" key="1">
    <source>
        <dbReference type="ARBA" id="ARBA00004167"/>
    </source>
</evidence>
<dbReference type="GO" id="GO:0016020">
    <property type="term" value="C:membrane"/>
    <property type="evidence" value="ECO:0007669"/>
    <property type="project" value="UniProtKB-SubCell"/>
</dbReference>
<dbReference type="GO" id="GO:0006915">
    <property type="term" value="P:apoptotic process"/>
    <property type="evidence" value="ECO:0007669"/>
    <property type="project" value="UniProtKB-KW"/>
</dbReference>
<dbReference type="AlphaFoldDB" id="A0ABD2XQD1"/>
<evidence type="ECO:0000256" key="4">
    <source>
        <dbReference type="ARBA" id="ARBA00022703"/>
    </source>
</evidence>
<dbReference type="Pfam" id="PF00452">
    <property type="entry name" value="Bcl-2"/>
    <property type="match status" value="1"/>
</dbReference>
<reference evidence="10 11" key="1">
    <citation type="journal article" date="2024" name="bioRxiv">
        <title>A reference genome for Trichogramma kaykai: A tiny desert-dwelling parasitoid wasp with competing sex-ratio distorters.</title>
        <authorList>
            <person name="Culotta J."/>
            <person name="Lindsey A.R."/>
        </authorList>
    </citation>
    <scope>NUCLEOTIDE SEQUENCE [LARGE SCALE GENOMIC DNA]</scope>
    <source>
        <strain evidence="10 11">KSX58</strain>
    </source>
</reference>
<dbReference type="SUPFAM" id="SSF56854">
    <property type="entry name" value="Bcl-2 inhibitors of programmed cell death"/>
    <property type="match status" value="1"/>
</dbReference>
<organism evidence="10 11">
    <name type="scientific">Trichogramma kaykai</name>
    <dbReference type="NCBI Taxonomy" id="54128"/>
    <lineage>
        <taxon>Eukaryota</taxon>
        <taxon>Metazoa</taxon>
        <taxon>Ecdysozoa</taxon>
        <taxon>Arthropoda</taxon>
        <taxon>Hexapoda</taxon>
        <taxon>Insecta</taxon>
        <taxon>Pterygota</taxon>
        <taxon>Neoptera</taxon>
        <taxon>Endopterygota</taxon>
        <taxon>Hymenoptera</taxon>
        <taxon>Apocrita</taxon>
        <taxon>Proctotrupomorpha</taxon>
        <taxon>Chalcidoidea</taxon>
        <taxon>Trichogrammatidae</taxon>
        <taxon>Trichogramma</taxon>
    </lineage>
</organism>
<evidence type="ECO:0000313" key="11">
    <source>
        <dbReference type="Proteomes" id="UP001627154"/>
    </source>
</evidence>
<keyword evidence="6 8" id="KW-0472">Membrane</keyword>
<keyword evidence="5 8" id="KW-1133">Transmembrane helix</keyword>